<dbReference type="Proteomes" id="UP000265703">
    <property type="component" value="Unassembled WGS sequence"/>
</dbReference>
<protein>
    <recommendedName>
        <fullName evidence="3">Protein kinase domain-containing protein</fullName>
    </recommendedName>
</protein>
<proteinExistence type="predicted"/>
<dbReference type="AlphaFoldDB" id="A0A397S8J9"/>
<comment type="caution">
    <text evidence="1">The sequence shown here is derived from an EMBL/GenBank/DDBJ whole genome shotgun (WGS) entry which is preliminary data.</text>
</comment>
<name>A0A397S8J9_9GLOM</name>
<evidence type="ECO:0000313" key="2">
    <source>
        <dbReference type="Proteomes" id="UP000265703"/>
    </source>
</evidence>
<accession>A0A397S8J9</accession>
<dbReference type="EMBL" id="QKYT01000841">
    <property type="protein sequence ID" value="RIA81139.1"/>
    <property type="molecule type" value="Genomic_DNA"/>
</dbReference>
<gene>
    <name evidence="1" type="ORF">C1645_837466</name>
</gene>
<evidence type="ECO:0008006" key="3">
    <source>
        <dbReference type="Google" id="ProtNLM"/>
    </source>
</evidence>
<dbReference type="OrthoDB" id="4062651at2759"/>
<evidence type="ECO:0000313" key="1">
    <source>
        <dbReference type="EMBL" id="RIA81139.1"/>
    </source>
</evidence>
<reference evidence="1 2" key="1">
    <citation type="submission" date="2018-06" db="EMBL/GenBank/DDBJ databases">
        <title>Comparative genomics reveals the genomic features of Rhizophagus irregularis, R. cerebriforme, R. diaphanum and Gigaspora rosea, and their symbiotic lifestyle signature.</title>
        <authorList>
            <person name="Morin E."/>
            <person name="San Clemente H."/>
            <person name="Chen E.C.H."/>
            <person name="De La Providencia I."/>
            <person name="Hainaut M."/>
            <person name="Kuo A."/>
            <person name="Kohler A."/>
            <person name="Murat C."/>
            <person name="Tang N."/>
            <person name="Roy S."/>
            <person name="Loubradou J."/>
            <person name="Henrissat B."/>
            <person name="Grigoriev I.V."/>
            <person name="Corradi N."/>
            <person name="Roux C."/>
            <person name="Martin F.M."/>
        </authorList>
    </citation>
    <scope>NUCLEOTIDE SEQUENCE [LARGE SCALE GENOMIC DNA]</scope>
    <source>
        <strain evidence="1 2">DAOM 227022</strain>
    </source>
</reference>
<keyword evidence="2" id="KW-1185">Reference proteome</keyword>
<sequence>MHETISSYGFDEDLREQHREYWKEEQPKIKQQSLVNKLIPNVELRDRNLTNEPVRAKTYPKGKVALKILNNSQDITTDFLLEVTHNKLIDNNGHIARCFGISQDPKSLCRPVDETDEKKVYGILPYVAPEVFYRSEELDFDIDITKKPSQELIARVKRQLSLSAETQGESKSIKLSELVEEPMEIDDNNQFSQQIELNITEFNTSN</sequence>
<organism evidence="1 2">
    <name type="scientific">Glomus cerebriforme</name>
    <dbReference type="NCBI Taxonomy" id="658196"/>
    <lineage>
        <taxon>Eukaryota</taxon>
        <taxon>Fungi</taxon>
        <taxon>Fungi incertae sedis</taxon>
        <taxon>Mucoromycota</taxon>
        <taxon>Glomeromycotina</taxon>
        <taxon>Glomeromycetes</taxon>
        <taxon>Glomerales</taxon>
        <taxon>Glomeraceae</taxon>
        <taxon>Glomus</taxon>
    </lineage>
</organism>